<dbReference type="PANTHER" id="PTHR43072">
    <property type="entry name" value="N-ACETYLTRANSFERASE"/>
    <property type="match status" value="1"/>
</dbReference>
<accession>A0ABS2ZSN6</accession>
<dbReference type="EMBL" id="JAFHKR010000039">
    <property type="protein sequence ID" value="MBN3555885.1"/>
    <property type="molecule type" value="Genomic_DNA"/>
</dbReference>
<dbReference type="SUPFAM" id="SSF55729">
    <property type="entry name" value="Acyl-CoA N-acyltransferases (Nat)"/>
    <property type="match status" value="1"/>
</dbReference>
<evidence type="ECO:0000313" key="3">
    <source>
        <dbReference type="Proteomes" id="UP001296923"/>
    </source>
</evidence>
<comment type="caution">
    <text evidence="2">The sequence shown here is derived from an EMBL/GenBank/DDBJ whole genome shotgun (WGS) entry which is preliminary data.</text>
</comment>
<feature type="domain" description="N-acetyltransferase" evidence="1">
    <location>
        <begin position="1"/>
        <end position="142"/>
    </location>
</feature>
<evidence type="ECO:0000313" key="2">
    <source>
        <dbReference type="EMBL" id="MBN3555885.1"/>
    </source>
</evidence>
<gene>
    <name evidence="2" type="ORF">JYA63_16525</name>
</gene>
<evidence type="ECO:0000259" key="1">
    <source>
        <dbReference type="PROSITE" id="PS51186"/>
    </source>
</evidence>
<keyword evidence="3" id="KW-1185">Reference proteome</keyword>
<protein>
    <submittedName>
        <fullName evidence="2">GNAT family N-acetyltransferase</fullName>
    </submittedName>
</protein>
<dbReference type="Pfam" id="PF00583">
    <property type="entry name" value="Acetyltransf_1"/>
    <property type="match status" value="1"/>
</dbReference>
<name>A0ABS2ZSN6_9BACL</name>
<sequence>MIREAEKRDKDKLIELYRMLVPNSKKMNVREEQIETIRRDRNNFLFVYEEDGELIGTLTLNICLQALHGYQPYGVIENIIVREGFRGRNIGKKLLQHAEKYCLSIDCHRIMLLSSSKRDRAHQFFEREGFDGSVSRGFKKYL</sequence>
<reference evidence="2 3" key="1">
    <citation type="submission" date="2021-01" db="EMBL/GenBank/DDBJ databases">
        <title>Genome Sequencing of Type Strains.</title>
        <authorList>
            <person name="Lemaire J.F."/>
            <person name="Inderbitzin P."/>
            <person name="Collins S.B."/>
            <person name="Wespe N."/>
            <person name="Knight-Connoni V."/>
        </authorList>
    </citation>
    <scope>NUCLEOTIDE SEQUENCE [LARGE SCALE GENOMIC DNA]</scope>
    <source>
        <strain evidence="2 3">DSM 23009</strain>
    </source>
</reference>
<dbReference type="RefSeq" id="WP_205726663.1">
    <property type="nucleotide sequence ID" value="NZ_JAFHKR010000039.1"/>
</dbReference>
<dbReference type="PROSITE" id="PS51186">
    <property type="entry name" value="GNAT"/>
    <property type="match status" value="1"/>
</dbReference>
<dbReference type="CDD" id="cd04301">
    <property type="entry name" value="NAT_SF"/>
    <property type="match status" value="1"/>
</dbReference>
<dbReference type="PANTHER" id="PTHR43072:SF60">
    <property type="entry name" value="L-2,4-DIAMINOBUTYRIC ACID ACETYLTRANSFERASE"/>
    <property type="match status" value="1"/>
</dbReference>
<dbReference type="Gene3D" id="3.40.630.30">
    <property type="match status" value="1"/>
</dbReference>
<dbReference type="InterPro" id="IPR016181">
    <property type="entry name" value="Acyl_CoA_acyltransferase"/>
</dbReference>
<organism evidence="2 3">
    <name type="scientific">Fictibacillus nanhaiensis</name>
    <dbReference type="NCBI Taxonomy" id="742169"/>
    <lineage>
        <taxon>Bacteria</taxon>
        <taxon>Bacillati</taxon>
        <taxon>Bacillota</taxon>
        <taxon>Bacilli</taxon>
        <taxon>Bacillales</taxon>
        <taxon>Fictibacillaceae</taxon>
        <taxon>Fictibacillus</taxon>
    </lineage>
</organism>
<proteinExistence type="predicted"/>
<dbReference type="InterPro" id="IPR000182">
    <property type="entry name" value="GNAT_dom"/>
</dbReference>
<dbReference type="Proteomes" id="UP001296923">
    <property type="component" value="Unassembled WGS sequence"/>
</dbReference>